<keyword evidence="3" id="KW-1185">Reference proteome</keyword>
<evidence type="ECO:0000313" key="2">
    <source>
        <dbReference type="EMBL" id="ASJ04284.1"/>
    </source>
</evidence>
<dbReference type="RefSeq" id="WP_088864313.1">
    <property type="nucleotide sequence ID" value="NZ_CP015101.1"/>
</dbReference>
<dbReference type="PANTHER" id="PTHR13754">
    <property type="entry name" value="METALLO-BETA-LACTAMASE SUPERFAMILY PROTEIN"/>
    <property type="match status" value="1"/>
</dbReference>
<dbReference type="AlphaFoldDB" id="A0A2Z2MKC4"/>
<dbReference type="Gene3D" id="3.60.15.10">
    <property type="entry name" value="Ribonuclease Z/Hydroxyacylglutathione hydrolase-like"/>
    <property type="match status" value="1"/>
</dbReference>
<reference evidence="2 3" key="1">
    <citation type="submission" date="2016-04" db="EMBL/GenBank/DDBJ databases">
        <title>Complete genome sequence of Thermococcus barossii type strain SHCK-94.</title>
        <authorList>
            <person name="Oger P.M."/>
        </authorList>
    </citation>
    <scope>NUCLEOTIDE SEQUENCE [LARGE SCALE GENOMIC DNA]</scope>
    <source>
        <strain evidence="2 3">SHCK-94</strain>
    </source>
</reference>
<dbReference type="InterPro" id="IPR052926">
    <property type="entry name" value="Metallo-beta-lactamase_dom"/>
</dbReference>
<organism evidence="2 3">
    <name type="scientific">Thermococcus barossii</name>
    <dbReference type="NCBI Taxonomy" id="54077"/>
    <lineage>
        <taxon>Archaea</taxon>
        <taxon>Methanobacteriati</taxon>
        <taxon>Methanobacteriota</taxon>
        <taxon>Thermococci</taxon>
        <taxon>Thermococcales</taxon>
        <taxon>Thermococcaceae</taxon>
        <taxon>Thermococcus</taxon>
    </lineage>
</organism>
<feature type="domain" description="Metallo-beta-lactamase" evidence="1">
    <location>
        <begin position="21"/>
        <end position="239"/>
    </location>
</feature>
<dbReference type="Proteomes" id="UP000250272">
    <property type="component" value="Chromosome"/>
</dbReference>
<dbReference type="InterPro" id="IPR001279">
    <property type="entry name" value="Metallo-B-lactamas"/>
</dbReference>
<name>A0A2Z2MKC4_9EURY</name>
<dbReference type="InterPro" id="IPR036866">
    <property type="entry name" value="RibonucZ/Hydroxyglut_hydro"/>
</dbReference>
<dbReference type="InterPro" id="IPR041712">
    <property type="entry name" value="DHPS-like_MBL-fold"/>
</dbReference>
<keyword evidence="2" id="KW-0378">Hydrolase</keyword>
<dbReference type="OrthoDB" id="7773at2157"/>
<dbReference type="GeneID" id="33325602"/>
<dbReference type="PANTHER" id="PTHR13754:SF18">
    <property type="entry name" value="7,8-DIHYDROPTERIN-6-METHYL-4-(BETA-D-RIBOFURANOSYL)-AMINOBENZENE-5'-PHOSPHATE SYNTHASE"/>
    <property type="match status" value="1"/>
</dbReference>
<sequence length="268" mass="29627">MKLTIVYENHAGFRKGLLGAHGFSALVEHNGRRVLVDTGTDGSVLLHNMEELGIEPSSIDFLFVTHGHYDHTGGMKALLEARTKPLKVIGHPEIFRKRIALKPRKRDIGIPFSREELEELGAEFVLRKEPFEFAPGFWSSGEILRRAWDRAVGYVEKDGRLTKDPVPDDIALIVDLGNEVAVITGCGHSGVLNIAWHAEDVSGKPVKALIGGLHLIGAKKEVLDEVAERIDAEKLYAGHCTGIDSYAYLRMRLGDRVESLHVGKVIEL</sequence>
<protein>
    <submittedName>
        <fullName evidence="2">MBL fold hydrolase</fullName>
    </submittedName>
</protein>
<dbReference type="SMART" id="SM00849">
    <property type="entry name" value="Lactamase_B"/>
    <property type="match status" value="1"/>
</dbReference>
<evidence type="ECO:0000313" key="3">
    <source>
        <dbReference type="Proteomes" id="UP000250272"/>
    </source>
</evidence>
<accession>A0A2Z2MKC4</accession>
<dbReference type="EMBL" id="CP015101">
    <property type="protein sequence ID" value="ASJ04284.1"/>
    <property type="molecule type" value="Genomic_DNA"/>
</dbReference>
<gene>
    <name evidence="2" type="ORF">A3L01_02490</name>
</gene>
<dbReference type="CDD" id="cd07713">
    <property type="entry name" value="DHPS-like_MBL-fold"/>
    <property type="match status" value="1"/>
</dbReference>
<proteinExistence type="predicted"/>
<dbReference type="GO" id="GO:0016787">
    <property type="term" value="F:hydrolase activity"/>
    <property type="evidence" value="ECO:0007669"/>
    <property type="project" value="UniProtKB-KW"/>
</dbReference>
<dbReference type="SUPFAM" id="SSF56281">
    <property type="entry name" value="Metallo-hydrolase/oxidoreductase"/>
    <property type="match status" value="1"/>
</dbReference>
<dbReference type="Pfam" id="PF00753">
    <property type="entry name" value="Lactamase_B"/>
    <property type="match status" value="1"/>
</dbReference>
<evidence type="ECO:0000259" key="1">
    <source>
        <dbReference type="SMART" id="SM00849"/>
    </source>
</evidence>
<dbReference type="GO" id="GO:0016740">
    <property type="term" value="F:transferase activity"/>
    <property type="evidence" value="ECO:0007669"/>
    <property type="project" value="TreeGrafter"/>
</dbReference>
<dbReference type="KEGG" id="tbs:A3L01_02490"/>